<evidence type="ECO:0000313" key="1">
    <source>
        <dbReference type="EMBL" id="MBP1987299.1"/>
    </source>
</evidence>
<comment type="caution">
    <text evidence="1">The sequence shown here is derived from an EMBL/GenBank/DDBJ whole genome shotgun (WGS) entry which is preliminary data.</text>
</comment>
<dbReference type="InterPro" id="IPR045396">
    <property type="entry name" value="DUF6517"/>
</dbReference>
<evidence type="ECO:0000313" key="2">
    <source>
        <dbReference type="Proteomes" id="UP000823736"/>
    </source>
</evidence>
<protein>
    <submittedName>
        <fullName evidence="1">Uncharacterized protein</fullName>
    </submittedName>
</protein>
<dbReference type="Pfam" id="PF20127">
    <property type="entry name" value="DUF6517"/>
    <property type="match status" value="1"/>
</dbReference>
<dbReference type="RefSeq" id="WP_209491558.1">
    <property type="nucleotide sequence ID" value="NZ_JAGGLC010000003.1"/>
</dbReference>
<reference evidence="1" key="1">
    <citation type="submission" date="2021-03" db="EMBL/GenBank/DDBJ databases">
        <title>Genomic Encyclopedia of Type Strains, Phase IV (KMG-IV): sequencing the most valuable type-strain genomes for metagenomic binning, comparative biology and taxonomic classification.</title>
        <authorList>
            <person name="Goeker M."/>
        </authorList>
    </citation>
    <scope>NUCLEOTIDE SEQUENCE</scope>
    <source>
        <strain evidence="1">DSM 26232</strain>
    </source>
</reference>
<sequence>MLRELFTIALVGTVLVAGGAGGWLVAGGPLQGTASAPVTVDAGTAAEHGFEEPTAEQIAFDERVAVQGVEKRIDVAAYVMTATNPDAGAAVTTISLPGWTVGGVSLNPLTYVPLKQAVTHILPNLPMETPEVRYEDESTVAFAGENVTAGEYAVEGEGPRLVVARRTMGGDTVFGVGLYDPSAPESRDAVDALFADLSHG</sequence>
<proteinExistence type="predicted"/>
<dbReference type="EMBL" id="JAGGLC010000003">
    <property type="protein sequence ID" value="MBP1987299.1"/>
    <property type="molecule type" value="Genomic_DNA"/>
</dbReference>
<dbReference type="AlphaFoldDB" id="A0A8T4GWM3"/>
<name>A0A8T4GWM3_9EURY</name>
<keyword evidence="2" id="KW-1185">Reference proteome</keyword>
<dbReference type="OrthoDB" id="312664at2157"/>
<dbReference type="Proteomes" id="UP000823736">
    <property type="component" value="Unassembled WGS sequence"/>
</dbReference>
<accession>A0A8T4GWM3</accession>
<gene>
    <name evidence="1" type="ORF">J2753_001797</name>
</gene>
<organism evidence="1 2">
    <name type="scientific">Halolamina salifodinae</name>
    <dbReference type="NCBI Taxonomy" id="1202767"/>
    <lineage>
        <taxon>Archaea</taxon>
        <taxon>Methanobacteriati</taxon>
        <taxon>Methanobacteriota</taxon>
        <taxon>Stenosarchaea group</taxon>
        <taxon>Halobacteria</taxon>
        <taxon>Halobacteriales</taxon>
        <taxon>Haloferacaceae</taxon>
    </lineage>
</organism>